<gene>
    <name evidence="1" type="ORF">G2W53_026959</name>
</gene>
<name>A0A834TPY6_9FABA</name>
<reference evidence="1" key="1">
    <citation type="submission" date="2020-09" db="EMBL/GenBank/DDBJ databases">
        <title>Genome-Enabled Discovery of Anthraquinone Biosynthesis in Senna tora.</title>
        <authorList>
            <person name="Kang S.-H."/>
            <person name="Pandey R.P."/>
            <person name="Lee C.-M."/>
            <person name="Sim J.-S."/>
            <person name="Jeong J.-T."/>
            <person name="Choi B.-S."/>
            <person name="Jung M."/>
            <person name="Ginzburg D."/>
            <person name="Zhao K."/>
            <person name="Won S.Y."/>
            <person name="Oh T.-J."/>
            <person name="Yu Y."/>
            <person name="Kim N.-H."/>
            <person name="Lee O.R."/>
            <person name="Lee T.-H."/>
            <person name="Bashyal P."/>
            <person name="Kim T.-S."/>
            <person name="Lee W.-H."/>
            <person name="Kawkins C."/>
            <person name="Kim C.-K."/>
            <person name="Kim J.S."/>
            <person name="Ahn B.O."/>
            <person name="Rhee S.Y."/>
            <person name="Sohng J.K."/>
        </authorList>
    </citation>
    <scope>NUCLEOTIDE SEQUENCE</scope>
    <source>
        <tissue evidence="1">Leaf</tissue>
    </source>
</reference>
<protein>
    <submittedName>
        <fullName evidence="1">Uncharacterized protein</fullName>
    </submittedName>
</protein>
<evidence type="ECO:0000313" key="1">
    <source>
        <dbReference type="EMBL" id="KAF7821504.1"/>
    </source>
</evidence>
<organism evidence="1 2">
    <name type="scientific">Senna tora</name>
    <dbReference type="NCBI Taxonomy" id="362788"/>
    <lineage>
        <taxon>Eukaryota</taxon>
        <taxon>Viridiplantae</taxon>
        <taxon>Streptophyta</taxon>
        <taxon>Embryophyta</taxon>
        <taxon>Tracheophyta</taxon>
        <taxon>Spermatophyta</taxon>
        <taxon>Magnoliopsida</taxon>
        <taxon>eudicotyledons</taxon>
        <taxon>Gunneridae</taxon>
        <taxon>Pentapetalae</taxon>
        <taxon>rosids</taxon>
        <taxon>fabids</taxon>
        <taxon>Fabales</taxon>
        <taxon>Fabaceae</taxon>
        <taxon>Caesalpinioideae</taxon>
        <taxon>Cassia clade</taxon>
        <taxon>Senna</taxon>
    </lineage>
</organism>
<proteinExistence type="predicted"/>
<dbReference type="Proteomes" id="UP000634136">
    <property type="component" value="Unassembled WGS sequence"/>
</dbReference>
<keyword evidence="2" id="KW-1185">Reference proteome</keyword>
<comment type="caution">
    <text evidence="1">The sequence shown here is derived from an EMBL/GenBank/DDBJ whole genome shotgun (WGS) entry which is preliminary data.</text>
</comment>
<evidence type="ECO:0000313" key="2">
    <source>
        <dbReference type="Proteomes" id="UP000634136"/>
    </source>
</evidence>
<dbReference type="EMBL" id="JAAIUW010000008">
    <property type="protein sequence ID" value="KAF7821504.1"/>
    <property type="molecule type" value="Genomic_DNA"/>
</dbReference>
<dbReference type="AlphaFoldDB" id="A0A834TPY6"/>
<sequence length="175" mass="20139">MVAWYRDLWSGGWRSSQGFRVSCISYSAREFSDQKLVQGMKQRISERFALWLAKFDPDTVNLSVAHVQDESAVIDSLSSSFTELIMDIDNPFKSCNDCDEGPIWEDHLRENMSHQSFIDTELAKNEFPRDTTGDLLNCFVMGEQFWLLRDFGGRCGCLSLNYSFGRHSQRVKLLA</sequence>
<accession>A0A834TPY6</accession>